<comment type="caution">
    <text evidence="1">The sequence shown here is derived from an EMBL/GenBank/DDBJ whole genome shotgun (WGS) entry which is preliminary data.</text>
</comment>
<sequence>MQLSVSYNEEKKGVEARFDDKPSDQLTDLLGKMGFKYSYRQTMWYAGDTHQRRAFLDGLKVNLEQDGDLENIIINPAYKPSLDNINDRNFSCVTITCQHDEDETIEEYLLCEPSKRIAEEIARRFADAVFGDTCKRISVHPRNRKKQARSLYEQGRIIYSSVPENHTAKEDQEANLQPEIISTQTIDLADDVPIGDDLNVQNALSVESPVAKPNAYSEVIAQQLEQPIPLIEEAPTLAKKELTDEAILEELFNMNRIDHLSRSLLKELGIQHPLDDWQIPIGKYQLTRTAVFKYTYKLTKLTTED</sequence>
<name>A0A2D0NJS8_FLAN2</name>
<keyword evidence="2" id="KW-1185">Reference proteome</keyword>
<dbReference type="OrthoDB" id="32195at2"/>
<protein>
    <submittedName>
        <fullName evidence="1">Uncharacterized protein</fullName>
    </submittedName>
</protein>
<accession>A0A2D0NJS8</accession>
<dbReference type="AlphaFoldDB" id="A0A2D0NJS8"/>
<reference evidence="1 2" key="1">
    <citation type="submission" date="2017-10" db="EMBL/GenBank/DDBJ databases">
        <title>The draft genome sequence of Lewinella nigricans NBRC 102662.</title>
        <authorList>
            <person name="Wang K."/>
        </authorList>
    </citation>
    <scope>NUCLEOTIDE SEQUENCE [LARGE SCALE GENOMIC DNA]</scope>
    <source>
        <strain evidence="1 2">NBRC 102662</strain>
    </source>
</reference>
<gene>
    <name evidence="1" type="ORF">CRP01_01895</name>
</gene>
<proteinExistence type="predicted"/>
<organism evidence="1 2">
    <name type="scientific">Flavilitoribacter nigricans (strain ATCC 23147 / DSM 23189 / NBRC 102662 / NCIMB 1420 / SS-2)</name>
    <name type="common">Lewinella nigricans</name>
    <dbReference type="NCBI Taxonomy" id="1122177"/>
    <lineage>
        <taxon>Bacteria</taxon>
        <taxon>Pseudomonadati</taxon>
        <taxon>Bacteroidota</taxon>
        <taxon>Saprospiria</taxon>
        <taxon>Saprospirales</taxon>
        <taxon>Lewinellaceae</taxon>
        <taxon>Flavilitoribacter</taxon>
    </lineage>
</organism>
<evidence type="ECO:0000313" key="2">
    <source>
        <dbReference type="Proteomes" id="UP000223913"/>
    </source>
</evidence>
<dbReference type="EMBL" id="PDUD01000001">
    <property type="protein sequence ID" value="PHN08688.1"/>
    <property type="molecule type" value="Genomic_DNA"/>
</dbReference>
<evidence type="ECO:0000313" key="1">
    <source>
        <dbReference type="EMBL" id="PHN08688.1"/>
    </source>
</evidence>
<dbReference type="RefSeq" id="WP_099148278.1">
    <property type="nucleotide sequence ID" value="NZ_PDUD01000001.1"/>
</dbReference>
<dbReference type="Proteomes" id="UP000223913">
    <property type="component" value="Unassembled WGS sequence"/>
</dbReference>